<comment type="subunit">
    <text evidence="1">Homodimer.</text>
</comment>
<dbReference type="CDD" id="cd20298">
    <property type="entry name" value="cupin_UAH"/>
    <property type="match status" value="1"/>
</dbReference>
<dbReference type="PANTHER" id="PTHR21221:SF1">
    <property type="entry name" value="UREIDOGLYCOLATE LYASE"/>
    <property type="match status" value="1"/>
</dbReference>
<sequence>MRSQAPDRLVSISPLTPQAFAPFGEVIQNPAAHDELDGNGEWRLQHQTANQGSATKWLNVTHMANHYDRAASRKAAKVAMNMFVCKPRTLSKRKSDGKEVFKVGIVERHPYTPQTFVPLGLGKEDKRTKYLVIVAPTLPAKARSDAEQPDKAYPVDAPRRKRSLKERLLGARPDPFTNDHVPSTTRSVAALSPSQCPKGTGLPDLENLQAFIARGDQAVTYGPGTWHAPMVVLGAKEIEFVVVQYANGVGIEDCQECEIDADNGEGVIIDVGVDGSAADEADASKPSYMRAKL</sequence>
<evidence type="ECO:0000256" key="2">
    <source>
        <dbReference type="ARBA" id="ARBA00022631"/>
    </source>
</evidence>
<accession>A0A2S6CD57</accession>
<comment type="caution">
    <text evidence="5">The sequence shown here is derived from an EMBL/GenBank/DDBJ whole genome shotgun (WGS) entry which is preliminary data.</text>
</comment>
<protein>
    <recommendedName>
        <fullName evidence="7">Ureidoglycolate hydrolase</fullName>
    </recommendedName>
</protein>
<dbReference type="STRING" id="357750.A0A2S6CD57"/>
<dbReference type="EMBL" id="PNEN01000488">
    <property type="protein sequence ID" value="PPJ57652.1"/>
    <property type="molecule type" value="Genomic_DNA"/>
</dbReference>
<dbReference type="InterPro" id="IPR007247">
    <property type="entry name" value="Ureidogly_lyase"/>
</dbReference>
<keyword evidence="6" id="KW-1185">Reference proteome</keyword>
<gene>
    <name evidence="5" type="ORF">CBER1_00101</name>
</gene>
<evidence type="ECO:0000313" key="5">
    <source>
        <dbReference type="EMBL" id="PPJ57652.1"/>
    </source>
</evidence>
<comment type="catalytic activity">
    <reaction evidence="4">
        <text>(S)-ureidoglycolate = urea + glyoxylate</text>
        <dbReference type="Rhea" id="RHEA:11304"/>
        <dbReference type="ChEBI" id="CHEBI:16199"/>
        <dbReference type="ChEBI" id="CHEBI:36655"/>
        <dbReference type="ChEBI" id="CHEBI:57296"/>
        <dbReference type="EC" id="4.3.2.3"/>
    </reaction>
</comment>
<dbReference type="InterPro" id="IPR024060">
    <property type="entry name" value="Ureidoglycolate_lyase_dom_sf"/>
</dbReference>
<evidence type="ECO:0000313" key="6">
    <source>
        <dbReference type="Proteomes" id="UP000237631"/>
    </source>
</evidence>
<dbReference type="OrthoDB" id="10266039at2759"/>
<dbReference type="InterPro" id="IPR011051">
    <property type="entry name" value="RmlC_Cupin_sf"/>
</dbReference>
<evidence type="ECO:0000256" key="4">
    <source>
        <dbReference type="ARBA" id="ARBA00047684"/>
    </source>
</evidence>
<dbReference type="GO" id="GO:0004848">
    <property type="term" value="F:ureidoglycolate hydrolase activity"/>
    <property type="evidence" value="ECO:0007669"/>
    <property type="project" value="InterPro"/>
</dbReference>
<evidence type="ECO:0000256" key="3">
    <source>
        <dbReference type="ARBA" id="ARBA00023239"/>
    </source>
</evidence>
<dbReference type="GO" id="GO:0006144">
    <property type="term" value="P:purine nucleobase metabolic process"/>
    <property type="evidence" value="ECO:0007669"/>
    <property type="project" value="UniProtKB-KW"/>
</dbReference>
<proteinExistence type="predicted"/>
<dbReference type="Pfam" id="PF04115">
    <property type="entry name" value="Ureidogly_lyase"/>
    <property type="match status" value="1"/>
</dbReference>
<dbReference type="Gene3D" id="2.60.120.480">
    <property type="entry name" value="Ureidoglycolate hydrolase"/>
    <property type="match status" value="1"/>
</dbReference>
<dbReference type="PANTHER" id="PTHR21221">
    <property type="entry name" value="UREIDOGLYCOLATE HYDROLASE"/>
    <property type="match status" value="1"/>
</dbReference>
<dbReference type="InterPro" id="IPR047233">
    <property type="entry name" value="UAH_cupin"/>
</dbReference>
<evidence type="ECO:0008006" key="7">
    <source>
        <dbReference type="Google" id="ProtNLM"/>
    </source>
</evidence>
<dbReference type="AlphaFoldDB" id="A0A2S6CD57"/>
<organism evidence="5 6">
    <name type="scientific">Cercospora berteroae</name>
    <dbReference type="NCBI Taxonomy" id="357750"/>
    <lineage>
        <taxon>Eukaryota</taxon>
        <taxon>Fungi</taxon>
        <taxon>Dikarya</taxon>
        <taxon>Ascomycota</taxon>
        <taxon>Pezizomycotina</taxon>
        <taxon>Dothideomycetes</taxon>
        <taxon>Dothideomycetidae</taxon>
        <taxon>Mycosphaerellales</taxon>
        <taxon>Mycosphaerellaceae</taxon>
        <taxon>Cercospora</taxon>
    </lineage>
</organism>
<dbReference type="SUPFAM" id="SSF51182">
    <property type="entry name" value="RmlC-like cupins"/>
    <property type="match status" value="1"/>
</dbReference>
<keyword evidence="3" id="KW-0456">Lyase</keyword>
<keyword evidence="2" id="KW-0659">Purine metabolism</keyword>
<dbReference type="GO" id="GO:0000256">
    <property type="term" value="P:allantoin catabolic process"/>
    <property type="evidence" value="ECO:0007669"/>
    <property type="project" value="InterPro"/>
</dbReference>
<reference evidence="6" key="1">
    <citation type="journal article" date="2017" name="bioRxiv">
        <title>Conservation of a gene cluster reveals novel cercosporin biosynthetic mechanisms and extends production to the genus Colletotrichum.</title>
        <authorList>
            <person name="de Jonge R."/>
            <person name="Ebert M.K."/>
            <person name="Huitt-Roehl C.R."/>
            <person name="Pal P."/>
            <person name="Suttle J.C."/>
            <person name="Spanner R.E."/>
            <person name="Neubauer J.D."/>
            <person name="Jurick W.M.II."/>
            <person name="Stott K.A."/>
            <person name="Secor G.A."/>
            <person name="Thomma B.P.H.J."/>
            <person name="Van de Peer Y."/>
            <person name="Townsend C.A."/>
            <person name="Bolton M.D."/>
        </authorList>
    </citation>
    <scope>NUCLEOTIDE SEQUENCE [LARGE SCALE GENOMIC DNA]</scope>
    <source>
        <strain evidence="6">CBS538.71</strain>
    </source>
</reference>
<dbReference type="Proteomes" id="UP000237631">
    <property type="component" value="Unassembled WGS sequence"/>
</dbReference>
<name>A0A2S6CD57_9PEZI</name>
<evidence type="ECO:0000256" key="1">
    <source>
        <dbReference type="ARBA" id="ARBA00011738"/>
    </source>
</evidence>
<dbReference type="GO" id="GO:0050385">
    <property type="term" value="F:ureidoglycolate lyase activity"/>
    <property type="evidence" value="ECO:0007669"/>
    <property type="project" value="UniProtKB-EC"/>
</dbReference>